<evidence type="ECO:0000313" key="2">
    <source>
        <dbReference type="Proteomes" id="UP000430670"/>
    </source>
</evidence>
<accession>A0A6I3SGM4</accession>
<organism evidence="1 2">
    <name type="scientific">Heliobacterium mobile</name>
    <name type="common">Heliobacillus mobilis</name>
    <dbReference type="NCBI Taxonomy" id="28064"/>
    <lineage>
        <taxon>Bacteria</taxon>
        <taxon>Bacillati</taxon>
        <taxon>Bacillota</taxon>
        <taxon>Clostridia</taxon>
        <taxon>Eubacteriales</taxon>
        <taxon>Heliobacteriaceae</taxon>
        <taxon>Heliobacterium</taxon>
    </lineage>
</organism>
<dbReference type="Proteomes" id="UP000430670">
    <property type="component" value="Unassembled WGS sequence"/>
</dbReference>
<sequence length="371" mass="42758">MSLLQPFSIVFRRYDVHVIFFLKNHSHYDAIEAMIQHRENQIPLIRIIVTHNDQSQADIINDAAIVEALQRTTINRPVLYSPIRYERSTHLGKPEVHIEFRSLRDEEIVLHFTAALKTSQRYAGLIDPLRHAEKDSLPVMYRERSTLAGPKSYVMINNKRCRIPRKVWVPLFFTGLKAFYSEVFSIGVLRCDTRHLMLLRSPAKLLAGEQWIYRCNGKEICYRSLEVTTQELRIASANERITISNCAKGFKLTRICVESNSGDKGTGQFLITFSPPLPISQAFETLKSNPPYVNFSISIDHHRDLVNGKVFSTFIEDTQKLLLVPQQPQWAFKRPLLLLIQKEGNQFTISTELIPQIALQEELSKIKSPEQ</sequence>
<name>A0A6I3SGM4_HELMO</name>
<keyword evidence="2" id="KW-1185">Reference proteome</keyword>
<protein>
    <submittedName>
        <fullName evidence="1">Uncharacterized protein</fullName>
    </submittedName>
</protein>
<dbReference type="OrthoDB" id="5507683at2"/>
<comment type="caution">
    <text evidence="1">The sequence shown here is derived from an EMBL/GenBank/DDBJ whole genome shotgun (WGS) entry which is preliminary data.</text>
</comment>
<reference evidence="1 2" key="1">
    <citation type="submission" date="2019-11" db="EMBL/GenBank/DDBJ databases">
        <title>Whole-genome sequence of a the green, strictly anaerobic photosynthetic bacterium Heliobacillus mobilis DSM 6151.</title>
        <authorList>
            <person name="Kyndt J.A."/>
            <person name="Meyer T.E."/>
        </authorList>
    </citation>
    <scope>NUCLEOTIDE SEQUENCE [LARGE SCALE GENOMIC DNA]</scope>
    <source>
        <strain evidence="1 2">DSM 6151</strain>
    </source>
</reference>
<proteinExistence type="predicted"/>
<dbReference type="EMBL" id="WNKU01000002">
    <property type="protein sequence ID" value="MTV47978.1"/>
    <property type="molecule type" value="Genomic_DNA"/>
</dbReference>
<dbReference type="AlphaFoldDB" id="A0A6I3SGM4"/>
<dbReference type="RefSeq" id="WP_155475079.1">
    <property type="nucleotide sequence ID" value="NZ_WNKU01000002.1"/>
</dbReference>
<gene>
    <name evidence="1" type="ORF">GJ688_03165</name>
</gene>
<evidence type="ECO:0000313" key="1">
    <source>
        <dbReference type="EMBL" id="MTV47978.1"/>
    </source>
</evidence>